<keyword evidence="1" id="KW-0472">Membrane</keyword>
<dbReference type="Proteomes" id="UP001139971">
    <property type="component" value="Unassembled WGS sequence"/>
</dbReference>
<evidence type="ECO:0000256" key="1">
    <source>
        <dbReference type="SAM" id="Phobius"/>
    </source>
</evidence>
<name>A0A9X4BJZ9_9GAMM</name>
<dbReference type="AlphaFoldDB" id="A0A9X4BJZ9"/>
<dbReference type="RefSeq" id="WP_263544978.1">
    <property type="nucleotide sequence ID" value="NZ_JAOVZO020000014.1"/>
</dbReference>
<keyword evidence="1" id="KW-0812">Transmembrane</keyword>
<dbReference type="EMBL" id="JAOVZO020000014">
    <property type="protein sequence ID" value="MDC8012689.1"/>
    <property type="molecule type" value="Genomic_DNA"/>
</dbReference>
<gene>
    <name evidence="2" type="ORF">OD750_009030</name>
</gene>
<keyword evidence="1" id="KW-1133">Transmembrane helix</keyword>
<comment type="caution">
    <text evidence="2">The sequence shown here is derived from an EMBL/GenBank/DDBJ whole genome shotgun (WGS) entry which is preliminary data.</text>
</comment>
<accession>A0A9X4BJZ9</accession>
<feature type="transmembrane region" description="Helical" evidence="1">
    <location>
        <begin position="21"/>
        <end position="42"/>
    </location>
</feature>
<reference evidence="2" key="1">
    <citation type="submission" date="2023-02" db="EMBL/GenBank/DDBJ databases">
        <title>Tahibacter soli sp. nov. isolated from soil.</title>
        <authorList>
            <person name="Baek J.H."/>
            <person name="Lee J.K."/>
            <person name="Choi D.G."/>
            <person name="Jeon C.O."/>
        </authorList>
    </citation>
    <scope>NUCLEOTIDE SEQUENCE</scope>
    <source>
        <strain evidence="2">BL</strain>
    </source>
</reference>
<sequence>MRTVRYKRHEYHWPYPQRRNASLIVLVYDIPYFGACGIFPPLHVCNQCFSSGGGDGGMSPGASWEPFEISADEYAELVEAVRTLDPSTLADQARYARDKFAFDSTFDDIADQFDWMEAVCDKHREAFHRQLFGPRSD</sequence>
<organism evidence="2 3">
    <name type="scientific">Tahibacter soli</name>
    <dbReference type="NCBI Taxonomy" id="2983605"/>
    <lineage>
        <taxon>Bacteria</taxon>
        <taxon>Pseudomonadati</taxon>
        <taxon>Pseudomonadota</taxon>
        <taxon>Gammaproteobacteria</taxon>
        <taxon>Lysobacterales</taxon>
        <taxon>Rhodanobacteraceae</taxon>
        <taxon>Tahibacter</taxon>
    </lineage>
</organism>
<evidence type="ECO:0000313" key="3">
    <source>
        <dbReference type="Proteomes" id="UP001139971"/>
    </source>
</evidence>
<evidence type="ECO:0000313" key="2">
    <source>
        <dbReference type="EMBL" id="MDC8012689.1"/>
    </source>
</evidence>
<protein>
    <submittedName>
        <fullName evidence="2">Uncharacterized protein</fullName>
    </submittedName>
</protein>
<proteinExistence type="predicted"/>
<keyword evidence="3" id="KW-1185">Reference proteome</keyword>